<dbReference type="EMBL" id="SRRZ01000022">
    <property type="protein sequence ID" value="NQE33921.1"/>
    <property type="molecule type" value="Genomic_DNA"/>
</dbReference>
<evidence type="ECO:0000313" key="2">
    <source>
        <dbReference type="EMBL" id="NQE33921.1"/>
    </source>
</evidence>
<evidence type="ECO:0000256" key="1">
    <source>
        <dbReference type="SAM" id="MobiDB-lite"/>
    </source>
</evidence>
<evidence type="ECO:0008006" key="4">
    <source>
        <dbReference type="Google" id="ProtNLM"/>
    </source>
</evidence>
<reference evidence="2 3" key="1">
    <citation type="journal article" date="2020" name="Sci. Rep.">
        <title>A novel cyanobacterial geosmin producer, revising GeoA distribution and dispersion patterns in Bacteria.</title>
        <authorList>
            <person name="Churro C."/>
            <person name="Semedo-Aguiar A.P."/>
            <person name="Silva A.D."/>
            <person name="Pereira-Leal J.B."/>
            <person name="Leite R.B."/>
        </authorList>
    </citation>
    <scope>NUCLEOTIDE SEQUENCE [LARGE SCALE GENOMIC DNA]</scope>
    <source>
        <strain evidence="2 3">IPMA8</strain>
    </source>
</reference>
<protein>
    <recommendedName>
        <fullName evidence="4">KGK domain protein</fullName>
    </recommendedName>
</protein>
<keyword evidence="3" id="KW-1185">Reference proteome</keyword>
<dbReference type="Pfam" id="PF08872">
    <property type="entry name" value="KGK"/>
    <property type="match status" value="1"/>
</dbReference>
<sequence length="160" mass="18255">MRLKLMAKKPIRLDINMEDKFDFHNCGNDDALSFGNAMLKIETLKKTVNKVLPENGLGETLNRSLSQQNLNIDVGLTTDQTRYLYEKWFGEGIDCEILRVGANGWKKGKIKLKLNVTIEFCPDEPEVEETPENNESETSQPESPLDDLRRQLLNQENSPS</sequence>
<proteinExistence type="predicted"/>
<feature type="region of interest" description="Disordered" evidence="1">
    <location>
        <begin position="123"/>
        <end position="160"/>
    </location>
</feature>
<dbReference type="Proteomes" id="UP000702425">
    <property type="component" value="Unassembled WGS sequence"/>
</dbReference>
<feature type="compositionally biased region" description="Acidic residues" evidence="1">
    <location>
        <begin position="123"/>
        <end position="135"/>
    </location>
</feature>
<accession>A0ABX2CUI5</accession>
<organism evidence="2 3">
    <name type="scientific">Microcoleus asticus IPMA8</name>
    <dbReference type="NCBI Taxonomy" id="2563858"/>
    <lineage>
        <taxon>Bacteria</taxon>
        <taxon>Bacillati</taxon>
        <taxon>Cyanobacteriota</taxon>
        <taxon>Cyanophyceae</taxon>
        <taxon>Oscillatoriophycideae</taxon>
        <taxon>Oscillatoriales</taxon>
        <taxon>Microcoleaceae</taxon>
        <taxon>Microcoleus</taxon>
        <taxon>Microcoleus asticus</taxon>
    </lineage>
</organism>
<name>A0ABX2CUI5_9CYAN</name>
<evidence type="ECO:0000313" key="3">
    <source>
        <dbReference type="Proteomes" id="UP000702425"/>
    </source>
</evidence>
<comment type="caution">
    <text evidence="2">The sequence shown here is derived from an EMBL/GenBank/DDBJ whole genome shotgun (WGS) entry which is preliminary data.</text>
</comment>
<dbReference type="InterPro" id="IPR014971">
    <property type="entry name" value="KGK"/>
</dbReference>
<gene>
    <name evidence="2" type="ORF">E5S67_01644</name>
</gene>